<comment type="caution">
    <text evidence="2">The sequence shown here is derived from an EMBL/GenBank/DDBJ whole genome shotgun (WGS) entry which is preliminary data.</text>
</comment>
<evidence type="ECO:0000256" key="1">
    <source>
        <dbReference type="SAM" id="MobiDB-lite"/>
    </source>
</evidence>
<reference evidence="2" key="1">
    <citation type="journal article" date="2023" name="bioRxiv">
        <title>Improved chromosome-level genome assembly for marigold (Tagetes erecta).</title>
        <authorList>
            <person name="Jiang F."/>
            <person name="Yuan L."/>
            <person name="Wang S."/>
            <person name="Wang H."/>
            <person name="Xu D."/>
            <person name="Wang A."/>
            <person name="Fan W."/>
        </authorList>
    </citation>
    <scope>NUCLEOTIDE SEQUENCE</scope>
    <source>
        <strain evidence="2">WSJ</strain>
        <tissue evidence="2">Leaf</tissue>
    </source>
</reference>
<feature type="compositionally biased region" description="Acidic residues" evidence="1">
    <location>
        <begin position="15"/>
        <end position="31"/>
    </location>
</feature>
<feature type="region of interest" description="Disordered" evidence="1">
    <location>
        <begin position="15"/>
        <end position="39"/>
    </location>
</feature>
<dbReference type="Proteomes" id="UP001229421">
    <property type="component" value="Unassembled WGS sequence"/>
</dbReference>
<sequence>MLYFSRLLDLRQIGMEDETDASDTNADEAEAGGDSQRTAEAVISERWRWCRRTAETVKVYGLNFGS</sequence>
<evidence type="ECO:0000313" key="2">
    <source>
        <dbReference type="EMBL" id="KAK1410104.1"/>
    </source>
</evidence>
<protein>
    <submittedName>
        <fullName evidence="2">Uncharacterized protein</fullName>
    </submittedName>
</protein>
<evidence type="ECO:0000313" key="3">
    <source>
        <dbReference type="Proteomes" id="UP001229421"/>
    </source>
</evidence>
<keyword evidence="3" id="KW-1185">Reference proteome</keyword>
<proteinExistence type="predicted"/>
<dbReference type="EMBL" id="JAUHHV010000010">
    <property type="protein sequence ID" value="KAK1410104.1"/>
    <property type="molecule type" value="Genomic_DNA"/>
</dbReference>
<name>A0AAD8NHJ1_TARER</name>
<accession>A0AAD8NHJ1</accession>
<organism evidence="2 3">
    <name type="scientific">Tagetes erecta</name>
    <name type="common">African marigold</name>
    <dbReference type="NCBI Taxonomy" id="13708"/>
    <lineage>
        <taxon>Eukaryota</taxon>
        <taxon>Viridiplantae</taxon>
        <taxon>Streptophyta</taxon>
        <taxon>Embryophyta</taxon>
        <taxon>Tracheophyta</taxon>
        <taxon>Spermatophyta</taxon>
        <taxon>Magnoliopsida</taxon>
        <taxon>eudicotyledons</taxon>
        <taxon>Gunneridae</taxon>
        <taxon>Pentapetalae</taxon>
        <taxon>asterids</taxon>
        <taxon>campanulids</taxon>
        <taxon>Asterales</taxon>
        <taxon>Asteraceae</taxon>
        <taxon>Asteroideae</taxon>
        <taxon>Heliantheae alliance</taxon>
        <taxon>Tageteae</taxon>
        <taxon>Tagetes</taxon>
    </lineage>
</organism>
<gene>
    <name evidence="2" type="ORF">QVD17_36637</name>
</gene>
<dbReference type="AlphaFoldDB" id="A0AAD8NHJ1"/>